<comment type="caution">
    <text evidence="3">The sequence shown here is derived from an EMBL/GenBank/DDBJ whole genome shotgun (WGS) entry which is preliminary data.</text>
</comment>
<evidence type="ECO:0000313" key="4">
    <source>
        <dbReference type="Proteomes" id="UP000704467"/>
    </source>
</evidence>
<sequence length="363" mass="40351">MAAARFSNIDGLRAIAATSVVFHHFFADILHHATYKDTPLFGILMSLVTSFDFGRFGVVLFFLISGFVVPFSIRSGNKGEHPIRRFAIGRFFRLYPAFWLSLAFMWAYLTFTGDSPELKTLAANVTMAANMFGQPWLSGVYWTLFIELAFYVLIALAFMAGVLRQPLMIFAAGLLLAASTGVPFMLRSFGINLPVIYIGLHLSFLFCGLLLRLAVIEKAPHAVWTALVLVVVQMSIIGSIGDFSLARNDTFFIVGKFPVIAAYIAAYAVFLLSLWTMRPKSEVLAATGEISYSIYLFHVPVFWTIFLFLPPTGLWSDLITMVLCVVAAFAVSSLTYRFVEKPMIAFGRRLAGQAKRPVPQVQN</sequence>
<accession>A0ABX1DIY3</accession>
<feature type="transmembrane region" description="Helical" evidence="1">
    <location>
        <begin position="140"/>
        <end position="160"/>
    </location>
</feature>
<protein>
    <submittedName>
        <fullName evidence="3">Acyltransferase</fullName>
    </submittedName>
</protein>
<evidence type="ECO:0000256" key="1">
    <source>
        <dbReference type="SAM" id="Phobius"/>
    </source>
</evidence>
<keyword evidence="3" id="KW-0012">Acyltransferase</keyword>
<dbReference type="InterPro" id="IPR050879">
    <property type="entry name" value="Acyltransferase_3"/>
</dbReference>
<evidence type="ECO:0000259" key="2">
    <source>
        <dbReference type="Pfam" id="PF01757"/>
    </source>
</evidence>
<feature type="transmembrane region" description="Helical" evidence="1">
    <location>
        <begin position="94"/>
        <end position="111"/>
    </location>
</feature>
<keyword evidence="4" id="KW-1185">Reference proteome</keyword>
<dbReference type="EMBL" id="JAAVLN010000001">
    <property type="protein sequence ID" value="NKC02363.1"/>
    <property type="molecule type" value="Genomic_DNA"/>
</dbReference>
<feature type="transmembrane region" description="Helical" evidence="1">
    <location>
        <begin position="12"/>
        <end position="33"/>
    </location>
</feature>
<keyword evidence="3" id="KW-0808">Transferase</keyword>
<dbReference type="PANTHER" id="PTHR23028">
    <property type="entry name" value="ACETYLTRANSFERASE"/>
    <property type="match status" value="1"/>
</dbReference>
<feature type="transmembrane region" description="Helical" evidence="1">
    <location>
        <begin position="167"/>
        <end position="189"/>
    </location>
</feature>
<feature type="transmembrane region" description="Helical" evidence="1">
    <location>
        <begin position="260"/>
        <end position="278"/>
    </location>
</feature>
<feature type="transmembrane region" description="Helical" evidence="1">
    <location>
        <begin position="290"/>
        <end position="309"/>
    </location>
</feature>
<dbReference type="InterPro" id="IPR002656">
    <property type="entry name" value="Acyl_transf_3_dom"/>
</dbReference>
<keyword evidence="1" id="KW-0812">Transmembrane</keyword>
<reference evidence="3 4" key="1">
    <citation type="submission" date="2020-03" db="EMBL/GenBank/DDBJ databases">
        <title>Whole genome sequencing of clinical and environmental type strains of Ochrobactrum.</title>
        <authorList>
            <person name="Dharne M."/>
        </authorList>
    </citation>
    <scope>NUCLEOTIDE SEQUENCE [LARGE SCALE GENOMIC DNA]</scope>
    <source>
        <strain evidence="3 4">CIP 109452</strain>
    </source>
</reference>
<dbReference type="Proteomes" id="UP000704467">
    <property type="component" value="Unassembled WGS sequence"/>
</dbReference>
<feature type="transmembrane region" description="Helical" evidence="1">
    <location>
        <begin position="315"/>
        <end position="339"/>
    </location>
</feature>
<keyword evidence="1" id="KW-0472">Membrane</keyword>
<dbReference type="GO" id="GO:0016746">
    <property type="term" value="F:acyltransferase activity"/>
    <property type="evidence" value="ECO:0007669"/>
    <property type="project" value="UniProtKB-KW"/>
</dbReference>
<dbReference type="RefSeq" id="WP_138785404.1">
    <property type="nucleotide sequence ID" value="NZ_JBHEEQ010000005.1"/>
</dbReference>
<gene>
    <name evidence="3" type="ORF">HED55_00120</name>
</gene>
<feature type="transmembrane region" description="Helical" evidence="1">
    <location>
        <begin position="53"/>
        <end position="73"/>
    </location>
</feature>
<dbReference type="PANTHER" id="PTHR23028:SF131">
    <property type="entry name" value="BLR2367 PROTEIN"/>
    <property type="match status" value="1"/>
</dbReference>
<feature type="domain" description="Acyltransferase 3" evidence="2">
    <location>
        <begin position="8"/>
        <end position="337"/>
    </location>
</feature>
<feature type="transmembrane region" description="Helical" evidence="1">
    <location>
        <begin position="195"/>
        <end position="215"/>
    </location>
</feature>
<proteinExistence type="predicted"/>
<dbReference type="Pfam" id="PF01757">
    <property type="entry name" value="Acyl_transf_3"/>
    <property type="match status" value="1"/>
</dbReference>
<name>A0ABX1DIY3_9HYPH</name>
<organism evidence="3 4">
    <name type="scientific">Brucella haematophila</name>
    <dbReference type="NCBI Taxonomy" id="419474"/>
    <lineage>
        <taxon>Bacteria</taxon>
        <taxon>Pseudomonadati</taxon>
        <taxon>Pseudomonadota</taxon>
        <taxon>Alphaproteobacteria</taxon>
        <taxon>Hyphomicrobiales</taxon>
        <taxon>Brucellaceae</taxon>
        <taxon>Brucella/Ochrobactrum group</taxon>
        <taxon>Brucella</taxon>
    </lineage>
</organism>
<evidence type="ECO:0000313" key="3">
    <source>
        <dbReference type="EMBL" id="NKC02363.1"/>
    </source>
</evidence>
<keyword evidence="1" id="KW-1133">Transmembrane helix</keyword>
<feature type="transmembrane region" description="Helical" evidence="1">
    <location>
        <begin position="222"/>
        <end position="240"/>
    </location>
</feature>